<name>E7MZA1_9FIRM</name>
<dbReference type="GO" id="GO:0030976">
    <property type="term" value="F:thiamine pyrophosphate binding"/>
    <property type="evidence" value="ECO:0007669"/>
    <property type="project" value="TreeGrafter"/>
</dbReference>
<keyword evidence="1" id="KW-0732">Signal</keyword>
<dbReference type="STRING" id="749551.HMPREF9555_00041"/>
<protein>
    <recommendedName>
        <fullName evidence="4">ABC transporter, solute-binding protein</fullName>
    </recommendedName>
</protein>
<comment type="caution">
    <text evidence="2">The sequence shown here is derived from an EMBL/GenBank/DDBJ whole genome shotgun (WGS) entry which is preliminary data.</text>
</comment>
<accession>E7MZA1</accession>
<dbReference type="Proteomes" id="UP000004633">
    <property type="component" value="Unassembled WGS sequence"/>
</dbReference>
<sequence>MAYRYMLMRARGFYMRRYSLLVMVSVFLVLTAVLVSVHLSSHSRGAERRSMQEITAYTSLPTEAAMALTEEYETEHNIRVNFIQIPPEEIFNRLREQSKETGSGKASLVLAEREILDRAAAAGYLVPYASEKSDQVAASFRHEKGFWTGVWYDPIVFAVNQDYLRTHLDLPNSWQMLTQQRDIRIGTTDFMAADAASNLLYSMIGEYGEQQTFDMWRAIQPKIMQYSRYLHTPVRQAGMGEVDLSIAVLSETLRYVRDDYPIRVLYPTDGTCAVVFGTGIAFRAAERDAHEAEQFADWLLTDEAQRALARHRFYFLTTNPATLAYQTFAGKNITMFQSHPYFTKEEKENLLDRWVKKVRLSGE</sequence>
<gene>
    <name evidence="2" type="ORF">HMPREF9555_00041</name>
</gene>
<dbReference type="PANTHER" id="PTHR30006">
    <property type="entry name" value="THIAMINE-BINDING PERIPLASMIC PROTEIN-RELATED"/>
    <property type="match status" value="1"/>
</dbReference>
<evidence type="ECO:0000313" key="3">
    <source>
        <dbReference type="Proteomes" id="UP000004633"/>
    </source>
</evidence>
<organism evidence="2 3">
    <name type="scientific">Selenomonas artemidis F0399</name>
    <dbReference type="NCBI Taxonomy" id="749551"/>
    <lineage>
        <taxon>Bacteria</taxon>
        <taxon>Bacillati</taxon>
        <taxon>Bacillota</taxon>
        <taxon>Negativicutes</taxon>
        <taxon>Selenomonadales</taxon>
        <taxon>Selenomonadaceae</taxon>
        <taxon>Selenomonas</taxon>
    </lineage>
</organism>
<dbReference type="PANTHER" id="PTHR30006:SF2">
    <property type="entry name" value="ABC TRANSPORTER SUBSTRATE-BINDING PROTEIN"/>
    <property type="match status" value="1"/>
</dbReference>
<dbReference type="HOGENOM" id="CLU_026974_0_4_9"/>
<dbReference type="Gene3D" id="3.40.190.10">
    <property type="entry name" value="Periplasmic binding protein-like II"/>
    <property type="match status" value="2"/>
</dbReference>
<dbReference type="AlphaFoldDB" id="E7MZA1"/>
<keyword evidence="3" id="KW-1185">Reference proteome</keyword>
<evidence type="ECO:0000256" key="1">
    <source>
        <dbReference type="ARBA" id="ARBA00022729"/>
    </source>
</evidence>
<evidence type="ECO:0008006" key="4">
    <source>
        <dbReference type="Google" id="ProtNLM"/>
    </source>
</evidence>
<proteinExistence type="predicted"/>
<dbReference type="SUPFAM" id="SSF53850">
    <property type="entry name" value="Periplasmic binding protein-like II"/>
    <property type="match status" value="1"/>
</dbReference>
<dbReference type="EMBL" id="AECV01000001">
    <property type="protein sequence ID" value="EFW30415.1"/>
    <property type="molecule type" value="Genomic_DNA"/>
</dbReference>
<dbReference type="Pfam" id="PF13531">
    <property type="entry name" value="SBP_bac_11"/>
    <property type="match status" value="1"/>
</dbReference>
<evidence type="ECO:0000313" key="2">
    <source>
        <dbReference type="EMBL" id="EFW30415.1"/>
    </source>
</evidence>
<dbReference type="GO" id="GO:0015888">
    <property type="term" value="P:thiamine transport"/>
    <property type="evidence" value="ECO:0007669"/>
    <property type="project" value="TreeGrafter"/>
</dbReference>
<dbReference type="GO" id="GO:0030975">
    <property type="term" value="F:thiamine binding"/>
    <property type="evidence" value="ECO:0007669"/>
    <property type="project" value="TreeGrafter"/>
</dbReference>
<dbReference type="GO" id="GO:0030288">
    <property type="term" value="C:outer membrane-bounded periplasmic space"/>
    <property type="evidence" value="ECO:0007669"/>
    <property type="project" value="TreeGrafter"/>
</dbReference>
<reference evidence="2 3" key="1">
    <citation type="submission" date="2010-08" db="EMBL/GenBank/DDBJ databases">
        <authorList>
            <person name="Weinstock G."/>
            <person name="Sodergren E."/>
            <person name="Clifton S."/>
            <person name="Fulton L."/>
            <person name="Fulton B."/>
            <person name="Courtney L."/>
            <person name="Fronick C."/>
            <person name="Harrison M."/>
            <person name="Strong C."/>
            <person name="Farmer C."/>
            <person name="Delahaunty K."/>
            <person name="Markovic C."/>
            <person name="Hall O."/>
            <person name="Minx P."/>
            <person name="Tomlinson C."/>
            <person name="Mitreva M."/>
            <person name="Hou S."/>
            <person name="Chen J."/>
            <person name="Wollam A."/>
            <person name="Pepin K.H."/>
            <person name="Johnson M."/>
            <person name="Bhonagiri V."/>
            <person name="Zhang X."/>
            <person name="Suruliraj S."/>
            <person name="Warren W."/>
            <person name="Chinwalla A."/>
            <person name="Mardis E.R."/>
            <person name="Wilson R.K."/>
        </authorList>
    </citation>
    <scope>NUCLEOTIDE SEQUENCE [LARGE SCALE GENOMIC DNA]</scope>
    <source>
        <strain evidence="2 3">F0399</strain>
    </source>
</reference>